<reference evidence="3 4" key="1">
    <citation type="journal article" date="2016" name="Nat. Commun.">
        <title>Thousands of microbial genomes shed light on interconnected biogeochemical processes in an aquifer system.</title>
        <authorList>
            <person name="Anantharaman K."/>
            <person name="Brown C.T."/>
            <person name="Hug L.A."/>
            <person name="Sharon I."/>
            <person name="Castelle C.J."/>
            <person name="Probst A.J."/>
            <person name="Thomas B.C."/>
            <person name="Singh A."/>
            <person name="Wilkins M.J."/>
            <person name="Karaoz U."/>
            <person name="Brodie E.L."/>
            <person name="Williams K.H."/>
            <person name="Hubbard S.S."/>
            <person name="Banfield J.F."/>
        </authorList>
    </citation>
    <scope>NUCLEOTIDE SEQUENCE [LARGE SCALE GENOMIC DNA]</scope>
</reference>
<comment type="caution">
    <text evidence="3">The sequence shown here is derived from an EMBL/GenBank/DDBJ whole genome shotgun (WGS) entry which is preliminary data.</text>
</comment>
<evidence type="ECO:0000256" key="1">
    <source>
        <dbReference type="SAM" id="Phobius"/>
    </source>
</evidence>
<sequence length="292" mass="32159">MKNWQHWFFPHKDTHKKAHLLSWEAILIYVLFFILLQVGFSIVGFAKPGVLGINGNIDQKRLIELTNQERQKAGLPPLVENEALDKAAKLKGENMFAENYWAHFAPSGKSPWDFILGSGYKFTYAGENLAKNFYSSDEVVSAWMASQTHKDNLLNNKYKDIGIAVVEGVLNGQKTTLVVQEFGTTEILASTPAVSIQGKQIAVPTRDLINKPELVAGSEARIAPAKSIIDPFIFTKSLGISLTLFIGALLALDLLVLYRRGVLRISSHHIAHMSILSISAASLFTSSPGAIL</sequence>
<evidence type="ECO:0000313" key="3">
    <source>
        <dbReference type="EMBL" id="OGE72431.1"/>
    </source>
</evidence>
<dbReference type="PANTHER" id="PTHR31157:SF1">
    <property type="entry name" value="SCP DOMAIN-CONTAINING PROTEIN"/>
    <property type="match status" value="1"/>
</dbReference>
<dbReference type="Pfam" id="PF00188">
    <property type="entry name" value="CAP"/>
    <property type="match status" value="1"/>
</dbReference>
<organism evidence="3 4">
    <name type="scientific">Candidatus Daviesbacteria bacterium RIFCSPLOWO2_02_FULL_38_15</name>
    <dbReference type="NCBI Taxonomy" id="1797794"/>
    <lineage>
        <taxon>Bacteria</taxon>
        <taxon>Candidatus Daviesiibacteriota</taxon>
    </lineage>
</organism>
<evidence type="ECO:0000313" key="4">
    <source>
        <dbReference type="Proteomes" id="UP000177057"/>
    </source>
</evidence>
<dbReference type="Gene3D" id="3.40.33.10">
    <property type="entry name" value="CAP"/>
    <property type="match status" value="1"/>
</dbReference>
<dbReference type="InterPro" id="IPR035940">
    <property type="entry name" value="CAP_sf"/>
</dbReference>
<dbReference type="STRING" id="1797794.A3H40_04265"/>
<dbReference type="PANTHER" id="PTHR31157">
    <property type="entry name" value="SCP DOMAIN-CONTAINING PROTEIN"/>
    <property type="match status" value="1"/>
</dbReference>
<dbReference type="Proteomes" id="UP000177057">
    <property type="component" value="Unassembled WGS sequence"/>
</dbReference>
<protein>
    <recommendedName>
        <fullName evidence="2">SCP domain-containing protein</fullName>
    </recommendedName>
</protein>
<keyword evidence="1" id="KW-0812">Transmembrane</keyword>
<gene>
    <name evidence="3" type="ORF">A3H40_04265</name>
</gene>
<feature type="domain" description="SCP" evidence="2">
    <location>
        <begin position="64"/>
        <end position="169"/>
    </location>
</feature>
<dbReference type="CDD" id="cd05379">
    <property type="entry name" value="CAP_bacterial"/>
    <property type="match status" value="1"/>
</dbReference>
<dbReference type="SUPFAM" id="SSF55797">
    <property type="entry name" value="PR-1-like"/>
    <property type="match status" value="1"/>
</dbReference>
<proteinExistence type="predicted"/>
<feature type="transmembrane region" description="Helical" evidence="1">
    <location>
        <begin position="238"/>
        <end position="258"/>
    </location>
</feature>
<feature type="transmembrane region" description="Helical" evidence="1">
    <location>
        <begin position="21"/>
        <end position="46"/>
    </location>
</feature>
<dbReference type="AlphaFoldDB" id="A0A1F5N451"/>
<name>A0A1F5N451_9BACT</name>
<keyword evidence="1" id="KW-1133">Transmembrane helix</keyword>
<evidence type="ECO:0000259" key="2">
    <source>
        <dbReference type="Pfam" id="PF00188"/>
    </source>
</evidence>
<dbReference type="EMBL" id="MFDV01000008">
    <property type="protein sequence ID" value="OGE72431.1"/>
    <property type="molecule type" value="Genomic_DNA"/>
</dbReference>
<dbReference type="InterPro" id="IPR014044">
    <property type="entry name" value="CAP_dom"/>
</dbReference>
<accession>A0A1F5N451</accession>
<keyword evidence="1" id="KW-0472">Membrane</keyword>